<protein>
    <submittedName>
        <fullName evidence="2">DDE_3 domain-containing protein</fullName>
    </submittedName>
</protein>
<dbReference type="Gene3D" id="3.30.420.10">
    <property type="entry name" value="Ribonuclease H-like superfamily/Ribonuclease H"/>
    <property type="match status" value="2"/>
</dbReference>
<dbReference type="PANTHER" id="PTHR33939:SF1">
    <property type="entry name" value="DUF4371 DOMAIN-CONTAINING PROTEIN"/>
    <property type="match status" value="1"/>
</dbReference>
<name>A0A1I7TTW3_9PELO</name>
<dbReference type="WBParaSite" id="Csp11.Scaffold629.g11733.t1">
    <property type="protein sequence ID" value="Csp11.Scaffold629.g11733.t1"/>
    <property type="gene ID" value="Csp11.Scaffold629.g11733"/>
</dbReference>
<dbReference type="AlphaFoldDB" id="A0A1I7TTW3"/>
<evidence type="ECO:0000313" key="1">
    <source>
        <dbReference type="Proteomes" id="UP000095282"/>
    </source>
</evidence>
<dbReference type="GO" id="GO:0003676">
    <property type="term" value="F:nucleic acid binding"/>
    <property type="evidence" value="ECO:0007669"/>
    <property type="project" value="InterPro"/>
</dbReference>
<sequence>MAQQGVESRGGRNALKKYEVDEFAATLVVKIVRLPPYHCQFSPIELTWNQLKSHIRAQGKTTDKIPAKNWKKQDYMTQQGVAVIISKAKEEIWAEVEDYINSRGGKNELKRYEVDECSATFGVEVVRLPPYHCQFSPIELIWIQLKSNLRAQGKTTDKVEVVRQATEWLKNLSEPQIAWTYEHIIEIENYIRMVMENDNSEDEDDL</sequence>
<dbReference type="Proteomes" id="UP000095282">
    <property type="component" value="Unplaced"/>
</dbReference>
<dbReference type="eggNOG" id="ENOG502TFDW">
    <property type="taxonomic scope" value="Eukaryota"/>
</dbReference>
<proteinExistence type="predicted"/>
<dbReference type="InterPro" id="IPR036397">
    <property type="entry name" value="RNaseH_sf"/>
</dbReference>
<keyword evidence="1" id="KW-1185">Reference proteome</keyword>
<dbReference type="PANTHER" id="PTHR33939">
    <property type="entry name" value="PROTEIN CBG22215"/>
    <property type="match status" value="1"/>
</dbReference>
<organism evidence="1 2">
    <name type="scientific">Caenorhabditis tropicalis</name>
    <dbReference type="NCBI Taxonomy" id="1561998"/>
    <lineage>
        <taxon>Eukaryota</taxon>
        <taxon>Metazoa</taxon>
        <taxon>Ecdysozoa</taxon>
        <taxon>Nematoda</taxon>
        <taxon>Chromadorea</taxon>
        <taxon>Rhabditida</taxon>
        <taxon>Rhabditina</taxon>
        <taxon>Rhabditomorpha</taxon>
        <taxon>Rhabditoidea</taxon>
        <taxon>Rhabditidae</taxon>
        <taxon>Peloderinae</taxon>
        <taxon>Caenorhabditis</taxon>
    </lineage>
</organism>
<reference evidence="2" key="1">
    <citation type="submission" date="2016-11" db="UniProtKB">
        <authorList>
            <consortium name="WormBaseParasite"/>
        </authorList>
    </citation>
    <scope>IDENTIFICATION</scope>
</reference>
<accession>A0A1I7TTW3</accession>
<evidence type="ECO:0000313" key="2">
    <source>
        <dbReference type="WBParaSite" id="Csp11.Scaffold629.g11733.t1"/>
    </source>
</evidence>